<evidence type="ECO:0000313" key="1">
    <source>
        <dbReference type="EMBL" id="MDM4019330.1"/>
    </source>
</evidence>
<reference evidence="1 2" key="1">
    <citation type="submission" date="2023-06" db="EMBL/GenBank/DDBJ databases">
        <title>Roseiconus lacunae JC819 isolated from Gulf of Mannar region, Tamil Nadu.</title>
        <authorList>
            <person name="Pk S."/>
            <person name="Ch S."/>
            <person name="Ch V.R."/>
        </authorList>
    </citation>
    <scope>NUCLEOTIDE SEQUENCE [LARGE SCALE GENOMIC DNA]</scope>
    <source>
        <strain evidence="1 2">JC819</strain>
    </source>
</reference>
<protein>
    <recommendedName>
        <fullName evidence="3">Trypsin-like peptidase domain-containing protein</fullName>
    </recommendedName>
</protein>
<dbReference type="InterPro" id="IPR009003">
    <property type="entry name" value="Peptidase_S1_PA"/>
</dbReference>
<dbReference type="SUPFAM" id="SSF50494">
    <property type="entry name" value="Trypsin-like serine proteases"/>
    <property type="match status" value="1"/>
</dbReference>
<gene>
    <name evidence="1" type="ORF">QTN89_28000</name>
</gene>
<accession>A0ABT7PS35</accession>
<keyword evidence="2" id="KW-1185">Reference proteome</keyword>
<dbReference type="EMBL" id="JASZZN010000037">
    <property type="protein sequence ID" value="MDM4019330.1"/>
    <property type="molecule type" value="Genomic_DNA"/>
</dbReference>
<sequence>MRLPIIFLLVLLAAHRSVGEVPHDAVVPELSVFRLSWEDAAGVTTQGSAVLLAVDKATEPPTGYWATCYHVLHKAPSFVIESHPNDKILDSASSEMFVWRGRDLVIFRGPVNSEGLIPVLAGDDPVAFLRKGPDAALFADELRLVEPNDEGVAGRAYGFPSIQRLALLPVKVTIWGRQRAKTLNLLDPSRILGSDATNMFVGFLGDEITLPAMSGGLVAAQDGRFAGLVFGRITDMLGMMIPAETVVQALDKALDDDFKPFEQRKAELQIPPPFRDDVNRQLAENSRELVSEITWNSFANWEMAFKADQVQADLFQRFQEVQIPLSMLKDKGDHKEAVLHLLGDDEQSAPGNYTIAFNGEKPKKLTERTSKLKLRRGENLLVISHLGPELNNGRGFSLNSLLNERNRLEVAVNLNDGDSYRITRSLPAVVKNYSIYVTLVNDLAPKEEPPAHDARLAVRLDYLKELLRQTNHTRDLSTAITASGSYVDAVASFNQFDKATYSLLTRDTLHSKTAYTQTVDAEIPITVSVLNGAINQFGLRLPLPKINPKMTLRVRLQALPYGSERVVSVRALAASSADKIAIQIGKVANGPSKDDDQSADDTRSEDENLLEVDVRGLATQLAVAELNRTAFSPDGHRQLLEDVFGVVREVPLDDDQRPRLLAVRLMDDDRGQAWLCFLFDVGSGTHLPLPLQPVEKPGEEIAWQFRASALPARSLPIQYSRVLGGKLAEATLKDVKISAPLIDTIKSIPTKDRSIGDQLRAAFWEATAPAFANGQMQFELSTPPQMPIAVGKEGRLDGLRVSLEKANIQPAKQASAYTVDAEGRLFAASIWSEVLGETLVIEDFDARFRLKTMVQSGTLHEATFELNQMKGRVKAAKEEDPLETDSVRITLTPVNGEFSTEVVPTITKILLHELRDPKR</sequence>
<evidence type="ECO:0000313" key="2">
    <source>
        <dbReference type="Proteomes" id="UP001239462"/>
    </source>
</evidence>
<organism evidence="1 2">
    <name type="scientific">Roseiconus lacunae</name>
    <dbReference type="NCBI Taxonomy" id="2605694"/>
    <lineage>
        <taxon>Bacteria</taxon>
        <taxon>Pseudomonadati</taxon>
        <taxon>Planctomycetota</taxon>
        <taxon>Planctomycetia</taxon>
        <taxon>Pirellulales</taxon>
        <taxon>Pirellulaceae</taxon>
        <taxon>Roseiconus</taxon>
    </lineage>
</organism>
<dbReference type="RefSeq" id="WP_289167446.1">
    <property type="nucleotide sequence ID" value="NZ_JASZZN010000037.1"/>
</dbReference>
<name>A0ABT7PS35_9BACT</name>
<evidence type="ECO:0008006" key="3">
    <source>
        <dbReference type="Google" id="ProtNLM"/>
    </source>
</evidence>
<comment type="caution">
    <text evidence="1">The sequence shown here is derived from an EMBL/GenBank/DDBJ whole genome shotgun (WGS) entry which is preliminary data.</text>
</comment>
<dbReference type="Proteomes" id="UP001239462">
    <property type="component" value="Unassembled WGS sequence"/>
</dbReference>
<proteinExistence type="predicted"/>